<evidence type="ECO:0000313" key="2">
    <source>
        <dbReference type="Proteomes" id="UP001151760"/>
    </source>
</evidence>
<dbReference type="Proteomes" id="UP001151760">
    <property type="component" value="Unassembled WGS sequence"/>
</dbReference>
<protein>
    <submittedName>
        <fullName evidence="1">Uncharacterized protein</fullName>
    </submittedName>
</protein>
<sequence length="357" mass="40878">MLPSMNFTEGWTVVSIQVQASHSTNDFLCQQVRNIETYAFQYGRSSSALVPITRLVPISSVHVPCCPAPRMPMVTFHDSYLRKVVLMLLKTYNLIKYLLPDTSVSDVETLFGSVDSHVFDHRINVMKPIQSNLIQNFVNIEIRGDQDLHCIKHASMKHGHLSRWKCKNRLLNERTEICCLCSQPEGFVDPEHPSMLYRLKKAPFIDLNKLSCVLVIQKARKVLPSPLTEAEYIALSVSSLLRLQAHDITSPLYQEQVERKSMLCCFRGRQITNWLTLYEGLSRESASLLYSHCLELKNVSSESERIRMESVSSNHVFTHSCNIHTVIIDPHGIRGANFVEADLRRREKLSYECIDDL</sequence>
<organism evidence="1 2">
    <name type="scientific">Tanacetum coccineum</name>
    <dbReference type="NCBI Taxonomy" id="301880"/>
    <lineage>
        <taxon>Eukaryota</taxon>
        <taxon>Viridiplantae</taxon>
        <taxon>Streptophyta</taxon>
        <taxon>Embryophyta</taxon>
        <taxon>Tracheophyta</taxon>
        <taxon>Spermatophyta</taxon>
        <taxon>Magnoliopsida</taxon>
        <taxon>eudicotyledons</taxon>
        <taxon>Gunneridae</taxon>
        <taxon>Pentapetalae</taxon>
        <taxon>asterids</taxon>
        <taxon>campanulids</taxon>
        <taxon>Asterales</taxon>
        <taxon>Asteraceae</taxon>
        <taxon>Asteroideae</taxon>
        <taxon>Anthemideae</taxon>
        <taxon>Anthemidinae</taxon>
        <taxon>Tanacetum</taxon>
    </lineage>
</organism>
<comment type="caution">
    <text evidence="1">The sequence shown here is derived from an EMBL/GenBank/DDBJ whole genome shotgun (WGS) entry which is preliminary data.</text>
</comment>
<dbReference type="EMBL" id="BQNB010015159">
    <property type="protein sequence ID" value="GJT36682.1"/>
    <property type="molecule type" value="Genomic_DNA"/>
</dbReference>
<reference evidence="1" key="2">
    <citation type="submission" date="2022-01" db="EMBL/GenBank/DDBJ databases">
        <authorList>
            <person name="Yamashiro T."/>
            <person name="Shiraishi A."/>
            <person name="Satake H."/>
            <person name="Nakayama K."/>
        </authorList>
    </citation>
    <scope>NUCLEOTIDE SEQUENCE</scope>
</reference>
<keyword evidence="2" id="KW-1185">Reference proteome</keyword>
<name>A0ABQ5DCT8_9ASTR</name>
<gene>
    <name evidence="1" type="ORF">Tco_0927101</name>
</gene>
<accession>A0ABQ5DCT8</accession>
<proteinExistence type="predicted"/>
<reference evidence="1" key="1">
    <citation type="journal article" date="2022" name="Int. J. Mol. Sci.">
        <title>Draft Genome of Tanacetum Coccineum: Genomic Comparison of Closely Related Tanacetum-Family Plants.</title>
        <authorList>
            <person name="Yamashiro T."/>
            <person name="Shiraishi A."/>
            <person name="Nakayama K."/>
            <person name="Satake H."/>
        </authorList>
    </citation>
    <scope>NUCLEOTIDE SEQUENCE</scope>
</reference>
<evidence type="ECO:0000313" key="1">
    <source>
        <dbReference type="EMBL" id="GJT36682.1"/>
    </source>
</evidence>